<name>A0AAE5GQE1_9VIBR</name>
<proteinExistence type="predicted"/>
<reference evidence="1 2" key="1">
    <citation type="submission" date="2019-08" db="EMBL/GenBank/DDBJ databases">
        <title>Draft genome sequencing and comparative genomics of hatchery-associated Vibrios.</title>
        <authorList>
            <person name="Kehlet-Delgado H."/>
            <person name="Mueller R.S."/>
        </authorList>
    </citation>
    <scope>NUCLEOTIDE SEQUENCE [LARGE SCALE GENOMIC DNA]</scope>
    <source>
        <strain evidence="1 2">01-65-5-1</strain>
    </source>
</reference>
<dbReference type="Gene3D" id="1.10.8.650">
    <property type="entry name" value="Uncharacterised protein PF13642 yp_926445, C-terminal domain"/>
    <property type="match status" value="1"/>
</dbReference>
<dbReference type="RefSeq" id="WP_171321923.1">
    <property type="nucleotide sequence ID" value="NZ_VTXO01000003.1"/>
</dbReference>
<accession>A0AAE5GQE1</accession>
<organism evidence="1 2">
    <name type="scientific">Vibrio tubiashii</name>
    <dbReference type="NCBI Taxonomy" id="29498"/>
    <lineage>
        <taxon>Bacteria</taxon>
        <taxon>Pseudomonadati</taxon>
        <taxon>Pseudomonadota</taxon>
        <taxon>Gammaproteobacteria</taxon>
        <taxon>Vibrionales</taxon>
        <taxon>Vibrionaceae</taxon>
        <taxon>Vibrio</taxon>
        <taxon>Vibrio oreintalis group</taxon>
    </lineage>
</organism>
<comment type="caution">
    <text evidence="1">The sequence shown here is derived from an EMBL/GenBank/DDBJ whole genome shotgun (WGS) entry which is preliminary data.</text>
</comment>
<evidence type="ECO:0000313" key="2">
    <source>
        <dbReference type="Proteomes" id="UP000572722"/>
    </source>
</evidence>
<dbReference type="Pfam" id="PF13642">
    <property type="entry name" value="DUF4144"/>
    <property type="match status" value="1"/>
</dbReference>
<gene>
    <name evidence="1" type="ORF">F0237_10355</name>
</gene>
<protein>
    <submittedName>
        <fullName evidence="1">Uncharacterized protein</fullName>
    </submittedName>
</protein>
<dbReference type="Proteomes" id="UP000572722">
    <property type="component" value="Unassembled WGS sequence"/>
</dbReference>
<dbReference type="EMBL" id="VTXO01000003">
    <property type="protein sequence ID" value="NOI81063.1"/>
    <property type="molecule type" value="Genomic_DNA"/>
</dbReference>
<dbReference type="AlphaFoldDB" id="A0AAE5GQE1"/>
<dbReference type="Gene3D" id="2.40.10.320">
    <property type="entry name" value="Uncharacterised protein PF13642 yp_926445, N-terminal domain"/>
    <property type="match status" value="1"/>
</dbReference>
<sequence length="112" mass="12515">MIVWPCVFKLEGDAELMYLGSEHQLSIELNDLIWDGSDRLIDSRGHCYAVSIEKGRYAFEPDGVQLSLVGVTQLIQAHECARAQVCVTKIQFSSIEEAIKSLSWGSSTRPEI</sequence>
<evidence type="ECO:0000313" key="1">
    <source>
        <dbReference type="EMBL" id="NOI81063.1"/>
    </source>
</evidence>
<dbReference type="InterPro" id="IPR025284">
    <property type="entry name" value="DUF4144"/>
</dbReference>